<dbReference type="SUPFAM" id="SSF50630">
    <property type="entry name" value="Acid proteases"/>
    <property type="match status" value="1"/>
</dbReference>
<accession>B3QWT9</accession>
<sequence>MSIKFQLASKDLPLVLVQVKVTGCSLTKKVIAIIDTGATGCVISTQLAESLEALPIDVPKDEKDVHGIGGKLRVEFVKLKEIRLDSLALKNMKTAVMDLSQIKAQFSLANVPEKRHADMILGFPFFKGRVLNIDYKLKKLSIYQEERK</sequence>
<evidence type="ECO:0000313" key="1">
    <source>
        <dbReference type="EMBL" id="ACF13303.1"/>
    </source>
</evidence>
<dbReference type="HOGENOM" id="CLU_1755588_0_0_10"/>
<dbReference type="eggNOG" id="ENOG50342FY">
    <property type="taxonomic scope" value="Bacteria"/>
</dbReference>
<dbReference type="Proteomes" id="UP000001208">
    <property type="component" value="Chromosome"/>
</dbReference>
<protein>
    <recommendedName>
        <fullName evidence="3">Peptidase A2 domain-containing protein</fullName>
    </recommendedName>
</protein>
<dbReference type="STRING" id="517418.Ctha_0835"/>
<dbReference type="CDD" id="cd05483">
    <property type="entry name" value="retropepsin_like_bacteria"/>
    <property type="match status" value="1"/>
</dbReference>
<dbReference type="Gene3D" id="2.40.70.10">
    <property type="entry name" value="Acid Proteases"/>
    <property type="match status" value="1"/>
</dbReference>
<dbReference type="InterPro" id="IPR021109">
    <property type="entry name" value="Peptidase_aspartic_dom_sf"/>
</dbReference>
<organism evidence="1 2">
    <name type="scientific">Chloroherpeton thalassium (strain ATCC 35110 / GB-78)</name>
    <dbReference type="NCBI Taxonomy" id="517418"/>
    <lineage>
        <taxon>Bacteria</taxon>
        <taxon>Pseudomonadati</taxon>
        <taxon>Chlorobiota</taxon>
        <taxon>Chlorobiia</taxon>
        <taxon>Chlorobiales</taxon>
        <taxon>Chloroherpetonaceae</taxon>
        <taxon>Chloroherpeton</taxon>
    </lineage>
</organism>
<dbReference type="OrthoDB" id="7433208at2"/>
<dbReference type="KEGG" id="cts:Ctha_0835"/>
<dbReference type="RefSeq" id="WP_012499387.1">
    <property type="nucleotide sequence ID" value="NC_011026.1"/>
</dbReference>
<dbReference type="InterPro" id="IPR034122">
    <property type="entry name" value="Retropepsin-like_bacterial"/>
</dbReference>
<dbReference type="EMBL" id="CP001100">
    <property type="protein sequence ID" value="ACF13303.1"/>
    <property type="molecule type" value="Genomic_DNA"/>
</dbReference>
<dbReference type="AlphaFoldDB" id="B3QWT9"/>
<evidence type="ECO:0000313" key="2">
    <source>
        <dbReference type="Proteomes" id="UP000001208"/>
    </source>
</evidence>
<reference evidence="1 2" key="1">
    <citation type="submission" date="2008-06" db="EMBL/GenBank/DDBJ databases">
        <title>Complete sequence of Chloroherpeton thalassium ATCC 35110.</title>
        <authorList>
            <consortium name="US DOE Joint Genome Institute"/>
            <person name="Lucas S."/>
            <person name="Copeland A."/>
            <person name="Lapidus A."/>
            <person name="Glavina del Rio T."/>
            <person name="Dalin E."/>
            <person name="Tice H."/>
            <person name="Bruce D."/>
            <person name="Goodwin L."/>
            <person name="Pitluck S."/>
            <person name="Schmutz J."/>
            <person name="Larimer F."/>
            <person name="Land M."/>
            <person name="Hauser L."/>
            <person name="Kyrpides N."/>
            <person name="Mikhailova N."/>
            <person name="Liu Z."/>
            <person name="Li T."/>
            <person name="Zhao F."/>
            <person name="Overmann J."/>
            <person name="Bryant D.A."/>
            <person name="Richardson P."/>
        </authorList>
    </citation>
    <scope>NUCLEOTIDE SEQUENCE [LARGE SCALE GENOMIC DNA]</scope>
    <source>
        <strain evidence="2">ATCC 35110 / GB-78</strain>
    </source>
</reference>
<evidence type="ECO:0008006" key="3">
    <source>
        <dbReference type="Google" id="ProtNLM"/>
    </source>
</evidence>
<proteinExistence type="predicted"/>
<dbReference type="Pfam" id="PF13650">
    <property type="entry name" value="Asp_protease_2"/>
    <property type="match status" value="1"/>
</dbReference>
<name>B3QWT9_CHLT3</name>
<keyword evidence="2" id="KW-1185">Reference proteome</keyword>
<gene>
    <name evidence="1" type="ordered locus">Ctha_0835</name>
</gene>